<dbReference type="PANTHER" id="PTHR43877:SF2">
    <property type="entry name" value="AMINOALKYLPHOSPHONATE N-ACETYLTRANSFERASE-RELATED"/>
    <property type="match status" value="1"/>
</dbReference>
<dbReference type="InterPro" id="IPR050832">
    <property type="entry name" value="Bact_Acetyltransf"/>
</dbReference>
<dbReference type="Gene3D" id="3.40.630.30">
    <property type="match status" value="1"/>
</dbReference>
<proteinExistence type="predicted"/>
<gene>
    <name evidence="4" type="ORF">B5M42_15895</name>
</gene>
<evidence type="ECO:0000313" key="4">
    <source>
        <dbReference type="EMBL" id="TFE86096.1"/>
    </source>
</evidence>
<accession>A0A4Y8PY40</accession>
<evidence type="ECO:0000259" key="3">
    <source>
        <dbReference type="PROSITE" id="PS51186"/>
    </source>
</evidence>
<dbReference type="InterPro" id="IPR016181">
    <property type="entry name" value="Acyl_CoA_acyltransferase"/>
</dbReference>
<dbReference type="InterPro" id="IPR000182">
    <property type="entry name" value="GNAT_dom"/>
</dbReference>
<feature type="domain" description="N-acetyltransferase" evidence="3">
    <location>
        <begin position="5"/>
        <end position="146"/>
    </location>
</feature>
<keyword evidence="5" id="KW-1185">Reference proteome</keyword>
<comment type="caution">
    <text evidence="4">The sequence shown here is derived from an EMBL/GenBank/DDBJ whole genome shotgun (WGS) entry which is preliminary data.</text>
</comment>
<protein>
    <submittedName>
        <fullName evidence="4">GNAT family N-acetyltransferase</fullName>
    </submittedName>
</protein>
<evidence type="ECO:0000256" key="2">
    <source>
        <dbReference type="ARBA" id="ARBA00023315"/>
    </source>
</evidence>
<dbReference type="PROSITE" id="PS51186">
    <property type="entry name" value="GNAT"/>
    <property type="match status" value="1"/>
</dbReference>
<reference evidence="4 5" key="1">
    <citation type="submission" date="2017-03" db="EMBL/GenBank/DDBJ databases">
        <title>Isolation of Levoglucosan Utilizing Bacteria.</title>
        <authorList>
            <person name="Arya A.S."/>
        </authorList>
    </citation>
    <scope>NUCLEOTIDE SEQUENCE [LARGE SCALE GENOMIC DNA]</scope>
    <source>
        <strain evidence="4 5">MEC069</strain>
    </source>
</reference>
<dbReference type="CDD" id="cd04301">
    <property type="entry name" value="NAT_SF"/>
    <property type="match status" value="1"/>
</dbReference>
<dbReference type="AlphaFoldDB" id="A0A4Y8PY40"/>
<sequence length="146" mass="16888">MTLSRTMREAALGDAAVLHQLFEQLVGHDLLLDDIDRRLAFVKESPIEFLYVCEEQGEVKGALAFRLRENIEDFSRFGEVSLIVVNEQCRRQGLGEFMMHFAEQLAAEKHCIGTWLVSGFGREEQAHRFYKELGYEINGYRFVKRA</sequence>
<dbReference type="GO" id="GO:0016747">
    <property type="term" value="F:acyltransferase activity, transferring groups other than amino-acyl groups"/>
    <property type="evidence" value="ECO:0007669"/>
    <property type="project" value="InterPro"/>
</dbReference>
<dbReference type="RefSeq" id="WP_134754552.1">
    <property type="nucleotide sequence ID" value="NZ_MYFO02000005.1"/>
</dbReference>
<dbReference type="Pfam" id="PF00583">
    <property type="entry name" value="Acetyltransf_1"/>
    <property type="match status" value="1"/>
</dbReference>
<evidence type="ECO:0000313" key="5">
    <source>
        <dbReference type="Proteomes" id="UP000298246"/>
    </source>
</evidence>
<evidence type="ECO:0000256" key="1">
    <source>
        <dbReference type="ARBA" id="ARBA00022679"/>
    </source>
</evidence>
<dbReference type="OrthoDB" id="9797826at2"/>
<dbReference type="Proteomes" id="UP000298246">
    <property type="component" value="Unassembled WGS sequence"/>
</dbReference>
<name>A0A4Y8PY40_9BACL</name>
<organism evidence="4 5">
    <name type="scientific">Paenibacillus athensensis</name>
    <dbReference type="NCBI Taxonomy" id="1967502"/>
    <lineage>
        <taxon>Bacteria</taxon>
        <taxon>Bacillati</taxon>
        <taxon>Bacillota</taxon>
        <taxon>Bacilli</taxon>
        <taxon>Bacillales</taxon>
        <taxon>Paenibacillaceae</taxon>
        <taxon>Paenibacillus</taxon>
    </lineage>
</organism>
<keyword evidence="1 4" id="KW-0808">Transferase</keyword>
<keyword evidence="2" id="KW-0012">Acyltransferase</keyword>
<dbReference type="EMBL" id="MYFO01000021">
    <property type="protein sequence ID" value="TFE86096.1"/>
    <property type="molecule type" value="Genomic_DNA"/>
</dbReference>
<dbReference type="PANTHER" id="PTHR43877">
    <property type="entry name" value="AMINOALKYLPHOSPHONATE N-ACETYLTRANSFERASE-RELATED-RELATED"/>
    <property type="match status" value="1"/>
</dbReference>
<dbReference type="SUPFAM" id="SSF55729">
    <property type="entry name" value="Acyl-CoA N-acyltransferases (Nat)"/>
    <property type="match status" value="1"/>
</dbReference>